<dbReference type="InterPro" id="IPR050668">
    <property type="entry name" value="Cytochrome_b5"/>
</dbReference>
<dbReference type="GO" id="GO:0046872">
    <property type="term" value="F:metal ion binding"/>
    <property type="evidence" value="ECO:0007669"/>
    <property type="project" value="UniProtKB-UniRule"/>
</dbReference>
<dbReference type="RefSeq" id="XP_004354425.1">
    <property type="nucleotide sequence ID" value="XM_004354373.1"/>
</dbReference>
<dbReference type="GO" id="GO:0016020">
    <property type="term" value="C:membrane"/>
    <property type="evidence" value="ECO:0007669"/>
    <property type="project" value="TreeGrafter"/>
</dbReference>
<proteinExistence type="inferred from homology"/>
<comment type="similarity">
    <text evidence="4 5">Belongs to the cytochrome b5 family.</text>
</comment>
<sequence length="230" mass="25920">MAASLRSVSRLLNGGLNIISKNNNSKLVLNTVCINNNSSIISSIKSTSTPSLYRLYSSDSNKPKHNDHHGDHHHGAVDPKDPFSGDGVYDDHHHEVDETQPSEWLLENPDTNILRYDHPGFPYSKLRDETLPVFTLEVIAKHNKRDDCWLLINGKVYNVSSFIEEHPGGDIILAGAGKDCTTMFELSGMGSDVYLQMKDYHIGYCDHIRRYDGFTKSNRTGTHYLNNFEV</sequence>
<evidence type="ECO:0000256" key="4">
    <source>
        <dbReference type="ARBA" id="ARBA00038168"/>
    </source>
</evidence>
<dbReference type="PANTHER" id="PTHR19359">
    <property type="entry name" value="CYTOCHROME B5"/>
    <property type="match status" value="1"/>
</dbReference>
<dbReference type="GeneID" id="14867503"/>
<keyword evidence="9" id="KW-1185">Reference proteome</keyword>
<feature type="domain" description="Cytochrome b5 heme-binding" evidence="7">
    <location>
        <begin position="131"/>
        <end position="206"/>
    </location>
</feature>
<dbReference type="KEGG" id="dfa:DFA_10525"/>
<dbReference type="PANTHER" id="PTHR19359:SF18">
    <property type="entry name" value="CYTOCHROME B5 DOMAIN-CONTAINING PROTEIN"/>
    <property type="match status" value="1"/>
</dbReference>
<evidence type="ECO:0000256" key="3">
    <source>
        <dbReference type="ARBA" id="ARBA00023004"/>
    </source>
</evidence>
<evidence type="ECO:0000259" key="7">
    <source>
        <dbReference type="PROSITE" id="PS50255"/>
    </source>
</evidence>
<accession>F4QAG4</accession>
<keyword evidence="3 5" id="KW-0408">Iron</keyword>
<evidence type="ECO:0000256" key="5">
    <source>
        <dbReference type="RuleBase" id="RU362121"/>
    </source>
</evidence>
<dbReference type="Pfam" id="PF00173">
    <property type="entry name" value="Cyt-b5"/>
    <property type="match status" value="1"/>
</dbReference>
<dbReference type="GO" id="GO:0020037">
    <property type="term" value="F:heme binding"/>
    <property type="evidence" value="ECO:0007669"/>
    <property type="project" value="UniProtKB-UniRule"/>
</dbReference>
<feature type="compositionally biased region" description="Basic and acidic residues" evidence="6">
    <location>
        <begin position="61"/>
        <end position="97"/>
    </location>
</feature>
<dbReference type="InterPro" id="IPR001199">
    <property type="entry name" value="Cyt_B5-like_heme/steroid-bd"/>
</dbReference>
<dbReference type="InterPro" id="IPR036400">
    <property type="entry name" value="Cyt_B5-like_heme/steroid_sf"/>
</dbReference>
<dbReference type="PROSITE" id="PS00191">
    <property type="entry name" value="CYTOCHROME_B5_1"/>
    <property type="match status" value="1"/>
</dbReference>
<evidence type="ECO:0000256" key="1">
    <source>
        <dbReference type="ARBA" id="ARBA00022617"/>
    </source>
</evidence>
<reference evidence="9" key="1">
    <citation type="journal article" date="2011" name="Genome Res.">
        <title>Phylogeny-wide analysis of social amoeba genomes highlights ancient origins for complex intercellular communication.</title>
        <authorList>
            <person name="Heidel A.J."/>
            <person name="Lawal H.M."/>
            <person name="Felder M."/>
            <person name="Schilde C."/>
            <person name="Helps N.R."/>
            <person name="Tunggal B."/>
            <person name="Rivero F."/>
            <person name="John U."/>
            <person name="Schleicher M."/>
            <person name="Eichinger L."/>
            <person name="Platzer M."/>
            <person name="Noegel A.A."/>
            <person name="Schaap P."/>
            <person name="Gloeckner G."/>
        </authorList>
    </citation>
    <scope>NUCLEOTIDE SEQUENCE [LARGE SCALE GENOMIC DNA]</scope>
    <source>
        <strain evidence="9">SH3</strain>
    </source>
</reference>
<keyword evidence="1 5" id="KW-0349">Heme</keyword>
<gene>
    <name evidence="8" type="ORF">DFA_10525</name>
</gene>
<dbReference type="SUPFAM" id="SSF55856">
    <property type="entry name" value="Cytochrome b5-like heme/steroid binding domain"/>
    <property type="match status" value="1"/>
</dbReference>
<name>F4QAG4_CACFS</name>
<dbReference type="AlphaFoldDB" id="F4QAG4"/>
<feature type="region of interest" description="Disordered" evidence="6">
    <location>
        <begin position="56"/>
        <end position="104"/>
    </location>
</feature>
<dbReference type="PROSITE" id="PS50255">
    <property type="entry name" value="CYTOCHROME_B5_2"/>
    <property type="match status" value="1"/>
</dbReference>
<dbReference type="InterPro" id="IPR018506">
    <property type="entry name" value="Cyt_B5_heme-BS"/>
</dbReference>
<protein>
    <submittedName>
        <fullName evidence="8">Cytochrome b5 domain-containing protein</fullName>
    </submittedName>
</protein>
<dbReference type="OrthoDB" id="260519at2759"/>
<organism evidence="8 9">
    <name type="scientific">Cavenderia fasciculata</name>
    <name type="common">Slime mold</name>
    <name type="synonym">Dictyostelium fasciculatum</name>
    <dbReference type="NCBI Taxonomy" id="261658"/>
    <lineage>
        <taxon>Eukaryota</taxon>
        <taxon>Amoebozoa</taxon>
        <taxon>Evosea</taxon>
        <taxon>Eumycetozoa</taxon>
        <taxon>Dictyostelia</taxon>
        <taxon>Acytosteliales</taxon>
        <taxon>Cavenderiaceae</taxon>
        <taxon>Cavenderia</taxon>
    </lineage>
</organism>
<dbReference type="Proteomes" id="UP000007797">
    <property type="component" value="Unassembled WGS sequence"/>
</dbReference>
<dbReference type="STRING" id="1054147.F4QAG4"/>
<keyword evidence="2 5" id="KW-0479">Metal-binding</keyword>
<dbReference type="Gene3D" id="3.10.120.10">
    <property type="entry name" value="Cytochrome b5-like heme/steroid binding domain"/>
    <property type="match status" value="1"/>
</dbReference>
<dbReference type="SMART" id="SM01117">
    <property type="entry name" value="Cyt-b5"/>
    <property type="match status" value="1"/>
</dbReference>
<evidence type="ECO:0000313" key="8">
    <source>
        <dbReference type="EMBL" id="EGG15683.1"/>
    </source>
</evidence>
<evidence type="ECO:0000256" key="6">
    <source>
        <dbReference type="SAM" id="MobiDB-lite"/>
    </source>
</evidence>
<evidence type="ECO:0000313" key="9">
    <source>
        <dbReference type="Proteomes" id="UP000007797"/>
    </source>
</evidence>
<evidence type="ECO:0000256" key="2">
    <source>
        <dbReference type="ARBA" id="ARBA00022723"/>
    </source>
</evidence>
<dbReference type="EMBL" id="GL883026">
    <property type="protein sequence ID" value="EGG15683.1"/>
    <property type="molecule type" value="Genomic_DNA"/>
</dbReference>